<evidence type="ECO:0000256" key="2">
    <source>
        <dbReference type="ARBA" id="ARBA00022649"/>
    </source>
</evidence>
<dbReference type="AlphaFoldDB" id="A0A4V4HPA6"/>
<proteinExistence type="inferred from homology"/>
<comment type="caution">
    <text evidence="4">The sequence shown here is derived from an EMBL/GenBank/DDBJ whole genome shotgun (WGS) entry which is preliminary data.</text>
</comment>
<organism evidence="4 5">
    <name type="scientific">Rhizobium rosettiformans W3</name>
    <dbReference type="NCBI Taxonomy" id="538378"/>
    <lineage>
        <taxon>Bacteria</taxon>
        <taxon>Pseudomonadati</taxon>
        <taxon>Pseudomonadota</taxon>
        <taxon>Alphaproteobacteria</taxon>
        <taxon>Hyphomicrobiales</taxon>
        <taxon>Rhizobiaceae</taxon>
        <taxon>Rhizobium/Agrobacterium group</taxon>
        <taxon>Rhizobium</taxon>
    </lineage>
</organism>
<dbReference type="Proteomes" id="UP000307378">
    <property type="component" value="Unassembled WGS sequence"/>
</dbReference>
<reference evidence="4 5" key="1">
    <citation type="submission" date="2019-04" db="EMBL/GenBank/DDBJ databases">
        <title>genome sequence of strain W3.</title>
        <authorList>
            <person name="Gao J."/>
            <person name="Sun J."/>
        </authorList>
    </citation>
    <scope>NUCLEOTIDE SEQUENCE [LARGE SCALE GENOMIC DNA]</scope>
    <source>
        <strain evidence="4 5">W3</strain>
    </source>
</reference>
<dbReference type="Pfam" id="PF21217">
    <property type="entry name" value="PaaA2"/>
    <property type="match status" value="1"/>
</dbReference>
<evidence type="ECO:0000313" key="5">
    <source>
        <dbReference type="Proteomes" id="UP000307378"/>
    </source>
</evidence>
<evidence type="ECO:0000259" key="3">
    <source>
        <dbReference type="Pfam" id="PF21217"/>
    </source>
</evidence>
<dbReference type="InterPro" id="IPR007337">
    <property type="entry name" value="RelB/DinJ"/>
</dbReference>
<dbReference type="PANTHER" id="PTHR38781:SF1">
    <property type="entry name" value="ANTITOXIN DINJ-RELATED"/>
    <property type="match status" value="1"/>
</dbReference>
<dbReference type="NCBIfam" id="TIGR02384">
    <property type="entry name" value="RelB_DinJ"/>
    <property type="match status" value="1"/>
</dbReference>
<protein>
    <submittedName>
        <fullName evidence="4">Type II toxin-antitoxin system RelB/DinJ family antitoxin</fullName>
    </submittedName>
</protein>
<dbReference type="InterPro" id="IPR048851">
    <property type="entry name" value="PaaA2_dom"/>
</dbReference>
<dbReference type="Gene3D" id="1.10.1220.10">
    <property type="entry name" value="Met repressor-like"/>
    <property type="match status" value="1"/>
</dbReference>
<name>A0A4V4HPA6_9HYPH</name>
<sequence length="96" mass="10721">MSTQSSMLHVRIDDQLKQNASEILANFGLTISDAVRILLTRIEKEGALPVGLTTDPEAYDEWFRAKVKEAMEDTRPRIPHAKAMAAIRANLDAKTK</sequence>
<gene>
    <name evidence="4" type="ORF">FAA86_23830</name>
</gene>
<dbReference type="Pfam" id="PF04221">
    <property type="entry name" value="RelB"/>
    <property type="match status" value="1"/>
</dbReference>
<feature type="domain" description="Stability determinant" evidence="3">
    <location>
        <begin position="58"/>
        <end position="85"/>
    </location>
</feature>
<evidence type="ECO:0000313" key="4">
    <source>
        <dbReference type="EMBL" id="THV28916.1"/>
    </source>
</evidence>
<dbReference type="PANTHER" id="PTHR38781">
    <property type="entry name" value="ANTITOXIN DINJ-RELATED"/>
    <property type="match status" value="1"/>
</dbReference>
<dbReference type="GO" id="GO:0006351">
    <property type="term" value="P:DNA-templated transcription"/>
    <property type="evidence" value="ECO:0007669"/>
    <property type="project" value="TreeGrafter"/>
</dbReference>
<evidence type="ECO:0000256" key="1">
    <source>
        <dbReference type="ARBA" id="ARBA00010562"/>
    </source>
</evidence>
<accession>A0A4V4HPA6</accession>
<dbReference type="EMBL" id="STGU01000039">
    <property type="protein sequence ID" value="THV28916.1"/>
    <property type="molecule type" value="Genomic_DNA"/>
</dbReference>
<dbReference type="InterPro" id="IPR013321">
    <property type="entry name" value="Arc_rbn_hlx_hlx"/>
</dbReference>
<dbReference type="RefSeq" id="WP_136543747.1">
    <property type="nucleotide sequence ID" value="NZ_STGU01000039.1"/>
</dbReference>
<dbReference type="GO" id="GO:0006355">
    <property type="term" value="P:regulation of DNA-templated transcription"/>
    <property type="evidence" value="ECO:0007669"/>
    <property type="project" value="InterPro"/>
</dbReference>
<keyword evidence="2" id="KW-1277">Toxin-antitoxin system</keyword>
<dbReference type="Gene3D" id="6.20.450.20">
    <property type="match status" value="1"/>
</dbReference>
<comment type="similarity">
    <text evidence="1">Belongs to the RelB/DinJ antitoxin family.</text>
</comment>